<dbReference type="EMBL" id="JBBIAA010000054">
    <property type="protein sequence ID" value="MEJ5947021.1"/>
    <property type="molecule type" value="Genomic_DNA"/>
</dbReference>
<gene>
    <name evidence="3" type="ORF">WDZ17_17150</name>
</gene>
<keyword evidence="2" id="KW-0812">Transmembrane</keyword>
<evidence type="ECO:0000256" key="2">
    <source>
        <dbReference type="SAM" id="Phobius"/>
    </source>
</evidence>
<feature type="transmembrane region" description="Helical" evidence="2">
    <location>
        <begin position="80"/>
        <end position="101"/>
    </location>
</feature>
<feature type="transmembrane region" description="Helical" evidence="2">
    <location>
        <begin position="149"/>
        <end position="169"/>
    </location>
</feature>
<evidence type="ECO:0000313" key="3">
    <source>
        <dbReference type="EMBL" id="MEJ5947021.1"/>
    </source>
</evidence>
<feature type="transmembrane region" description="Helical" evidence="2">
    <location>
        <begin position="181"/>
        <end position="199"/>
    </location>
</feature>
<keyword evidence="4" id="KW-1185">Reference proteome</keyword>
<organism evidence="3 4">
    <name type="scientific">Pseudokineococcus basanitobsidens</name>
    <dbReference type="NCBI Taxonomy" id="1926649"/>
    <lineage>
        <taxon>Bacteria</taxon>
        <taxon>Bacillati</taxon>
        <taxon>Actinomycetota</taxon>
        <taxon>Actinomycetes</taxon>
        <taxon>Kineosporiales</taxon>
        <taxon>Kineosporiaceae</taxon>
        <taxon>Pseudokineococcus</taxon>
    </lineage>
</organism>
<evidence type="ECO:0000256" key="1">
    <source>
        <dbReference type="SAM" id="MobiDB-lite"/>
    </source>
</evidence>
<feature type="transmembrane region" description="Helical" evidence="2">
    <location>
        <begin position="205"/>
        <end position="223"/>
    </location>
</feature>
<dbReference type="Proteomes" id="UP001387100">
    <property type="component" value="Unassembled WGS sequence"/>
</dbReference>
<feature type="transmembrane region" description="Helical" evidence="2">
    <location>
        <begin position="54"/>
        <end position="74"/>
    </location>
</feature>
<protein>
    <submittedName>
        <fullName evidence="3">Uncharacterized protein</fullName>
    </submittedName>
</protein>
<comment type="caution">
    <text evidence="3">The sequence shown here is derived from an EMBL/GenBank/DDBJ whole genome shotgun (WGS) entry which is preliminary data.</text>
</comment>
<name>A0ABU8RPK2_9ACTN</name>
<keyword evidence="2" id="KW-0472">Membrane</keyword>
<evidence type="ECO:0000313" key="4">
    <source>
        <dbReference type="Proteomes" id="UP001387100"/>
    </source>
</evidence>
<sequence length="228" mass="23316">MSTSTPDGREADPRSATDTGGRAETGTADPQEALALLRAERTRTSRALQPDARLLYGVWGLAWLVGFVALWTATTGRGPLVLPGAVAETTFGLLLAAALVVTTVHVARRSAGVRGASARQGAMYGWAWFLGFGLYFAVMASAADAGASAGLLGVLAPALAGLVVGLLYLSGGAMWQDRTMYTLGAWVLVASAADALAGFPTNQLVMGLLGGGGFLVAAVVLHLRGRSA</sequence>
<dbReference type="RefSeq" id="WP_339576394.1">
    <property type="nucleotide sequence ID" value="NZ_JBBIAA010000054.1"/>
</dbReference>
<proteinExistence type="predicted"/>
<reference evidence="3 4" key="1">
    <citation type="journal article" date="2017" name="Int. J. Syst. Evol. Microbiol.">
        <title>Pseudokineococcus basanitobsidens sp. nov., isolated from volcanic rock.</title>
        <authorList>
            <person name="Lee D.W."/>
            <person name="Park M.Y."/>
            <person name="Kim J.J."/>
            <person name="Kim B.S."/>
        </authorList>
    </citation>
    <scope>NUCLEOTIDE SEQUENCE [LARGE SCALE GENOMIC DNA]</scope>
    <source>
        <strain evidence="3 4">DSM 103726</strain>
    </source>
</reference>
<feature type="region of interest" description="Disordered" evidence="1">
    <location>
        <begin position="1"/>
        <end position="30"/>
    </location>
</feature>
<accession>A0ABU8RPK2</accession>
<feature type="transmembrane region" description="Helical" evidence="2">
    <location>
        <begin position="122"/>
        <end position="143"/>
    </location>
</feature>
<keyword evidence="2" id="KW-1133">Transmembrane helix</keyword>